<feature type="region of interest" description="Disordered" evidence="1">
    <location>
        <begin position="207"/>
        <end position="226"/>
    </location>
</feature>
<dbReference type="RefSeq" id="WP_181815708.1">
    <property type="nucleotide sequence ID" value="NZ_QBKA01000002.1"/>
</dbReference>
<name>A0A369QBE8_9SPHN</name>
<gene>
    <name evidence="2" type="ORF">HME9302_01440</name>
</gene>
<comment type="caution">
    <text evidence="2">The sequence shown here is derived from an EMBL/GenBank/DDBJ whole genome shotgun (WGS) entry which is preliminary data.</text>
</comment>
<sequence length="226" mass="24577">MRTRAKWREFGVLIPALLLAGCGIFAERDDHQSEATKPGSARESLATNLEQAREVEDCLVVVWDAQADRDEDFDRSNDTANGGAISCATGTSPSQFEAALAAIRAAAQSGDKARILREIGIPLLFIDAEGNRRELTDPQRIEEAFDEVFDEETLGVLRRLELSDMAVAKEQGAFFELGSIWLSVPEPGARPKLVTVNRQALGEAAQAAKRKVDDNAGQSVPIRPDS</sequence>
<dbReference type="EMBL" id="QBKA01000002">
    <property type="protein sequence ID" value="RDC60239.1"/>
    <property type="molecule type" value="Genomic_DNA"/>
</dbReference>
<dbReference type="Proteomes" id="UP000253727">
    <property type="component" value="Unassembled WGS sequence"/>
</dbReference>
<keyword evidence="3" id="KW-1185">Reference proteome</keyword>
<reference evidence="2 3" key="1">
    <citation type="submission" date="2018-04" db="EMBL/GenBank/DDBJ databases">
        <title>Altererythrobacter sp. HME9302 genome sequencing and assembly.</title>
        <authorList>
            <person name="Kang H."/>
            <person name="Kim H."/>
            <person name="Joh K."/>
        </authorList>
    </citation>
    <scope>NUCLEOTIDE SEQUENCE [LARGE SCALE GENOMIC DNA]</scope>
    <source>
        <strain evidence="2 3">HME9302</strain>
    </source>
</reference>
<evidence type="ECO:0000256" key="1">
    <source>
        <dbReference type="SAM" id="MobiDB-lite"/>
    </source>
</evidence>
<evidence type="ECO:0000313" key="3">
    <source>
        <dbReference type="Proteomes" id="UP000253727"/>
    </source>
</evidence>
<protein>
    <submittedName>
        <fullName evidence="2">Uncharacterized protein</fullName>
    </submittedName>
</protein>
<accession>A0A369QBE8</accession>
<organism evidence="2 3">
    <name type="scientific">Alteripontixanthobacter maritimus</name>
    <dbReference type="NCBI Taxonomy" id="2161824"/>
    <lineage>
        <taxon>Bacteria</taxon>
        <taxon>Pseudomonadati</taxon>
        <taxon>Pseudomonadota</taxon>
        <taxon>Alphaproteobacteria</taxon>
        <taxon>Sphingomonadales</taxon>
        <taxon>Erythrobacteraceae</taxon>
        <taxon>Alteripontixanthobacter</taxon>
    </lineage>
</organism>
<evidence type="ECO:0000313" key="2">
    <source>
        <dbReference type="EMBL" id="RDC60239.1"/>
    </source>
</evidence>
<dbReference type="PROSITE" id="PS51257">
    <property type="entry name" value="PROKAR_LIPOPROTEIN"/>
    <property type="match status" value="1"/>
</dbReference>
<dbReference type="AlphaFoldDB" id="A0A369QBE8"/>
<proteinExistence type="predicted"/>